<evidence type="ECO:0000256" key="8">
    <source>
        <dbReference type="ARBA" id="ARBA00022840"/>
    </source>
</evidence>
<comment type="catalytic activity">
    <reaction evidence="10 11">
        <text>shikimate + ATP = 3-phosphoshikimate + ADP + H(+)</text>
        <dbReference type="Rhea" id="RHEA:13121"/>
        <dbReference type="ChEBI" id="CHEBI:15378"/>
        <dbReference type="ChEBI" id="CHEBI:30616"/>
        <dbReference type="ChEBI" id="CHEBI:36208"/>
        <dbReference type="ChEBI" id="CHEBI:145989"/>
        <dbReference type="ChEBI" id="CHEBI:456216"/>
        <dbReference type="EC" id="2.7.1.71"/>
    </reaction>
</comment>
<comment type="subunit">
    <text evidence="11">Monomer.</text>
</comment>
<evidence type="ECO:0000256" key="6">
    <source>
        <dbReference type="ARBA" id="ARBA00022741"/>
    </source>
</evidence>
<dbReference type="PATRIC" id="fig|692370.5.peg.1913"/>
<keyword evidence="6 11" id="KW-0547">Nucleotide-binding</keyword>
<evidence type="ECO:0000256" key="11">
    <source>
        <dbReference type="HAMAP-Rule" id="MF_00109"/>
    </source>
</evidence>
<comment type="caution">
    <text evidence="11">Lacks conserved residue(s) required for the propagation of feature annotation.</text>
</comment>
<feature type="binding site" evidence="11">
    <location>
        <position position="99"/>
    </location>
    <ligand>
        <name>substrate</name>
    </ligand>
</feature>
<dbReference type="GO" id="GO:0009423">
    <property type="term" value="P:chorismate biosynthetic process"/>
    <property type="evidence" value="ECO:0007669"/>
    <property type="project" value="UniProtKB-UniRule"/>
</dbReference>
<evidence type="ECO:0000256" key="3">
    <source>
        <dbReference type="ARBA" id="ARBA00012154"/>
    </source>
</evidence>
<accession>A0A1B2AE30</accession>
<evidence type="ECO:0000256" key="4">
    <source>
        <dbReference type="ARBA" id="ARBA00022605"/>
    </source>
</evidence>
<dbReference type="PROSITE" id="PS01128">
    <property type="entry name" value="SHIKIMATE_KINASE"/>
    <property type="match status" value="1"/>
</dbReference>
<dbReference type="InterPro" id="IPR031322">
    <property type="entry name" value="Shikimate/glucono_kinase"/>
</dbReference>
<keyword evidence="9 11" id="KW-0057">Aromatic amino acid biosynthesis</keyword>
<dbReference type="CDD" id="cd00464">
    <property type="entry name" value="SK"/>
    <property type="match status" value="1"/>
</dbReference>
<dbReference type="InterPro" id="IPR023000">
    <property type="entry name" value="Shikimate_kinase_CS"/>
</dbReference>
<keyword evidence="4 11" id="KW-0028">Amino-acid biosynthesis</keyword>
<comment type="pathway">
    <text evidence="1 11">Metabolic intermediate biosynthesis; chorismate biosynthesis; chorismate from D-erythrose 4-phosphate and phosphoenolpyruvate: step 5/7.</text>
</comment>
<dbReference type="Pfam" id="PF01202">
    <property type="entry name" value="SKI"/>
    <property type="match status" value="1"/>
</dbReference>
<keyword evidence="7 11" id="KW-0418">Kinase</keyword>
<keyword evidence="5 11" id="KW-0808">Transferase</keyword>
<dbReference type="Gene3D" id="3.40.50.300">
    <property type="entry name" value="P-loop containing nucleotide triphosphate hydrolases"/>
    <property type="match status" value="1"/>
</dbReference>
<dbReference type="PANTHER" id="PTHR21087">
    <property type="entry name" value="SHIKIMATE KINASE"/>
    <property type="match status" value="1"/>
</dbReference>
<feature type="binding site" evidence="11">
    <location>
        <position position="53"/>
    </location>
    <ligand>
        <name>substrate</name>
    </ligand>
</feature>
<dbReference type="GO" id="GO:0000287">
    <property type="term" value="F:magnesium ion binding"/>
    <property type="evidence" value="ECO:0007669"/>
    <property type="project" value="UniProtKB-UniRule"/>
</dbReference>
<feature type="binding site" evidence="11">
    <location>
        <begin position="31"/>
        <end position="36"/>
    </location>
    <ligand>
        <name>ATP</name>
        <dbReference type="ChEBI" id="CHEBI:30616"/>
    </ligand>
</feature>
<dbReference type="SUPFAM" id="SSF52540">
    <property type="entry name" value="P-loop containing nucleoside triphosphate hydrolases"/>
    <property type="match status" value="1"/>
</dbReference>
<dbReference type="InterPro" id="IPR027417">
    <property type="entry name" value="P-loop_NTPase"/>
</dbReference>
<comment type="function">
    <text evidence="11">Catalyzes the specific phosphorylation of the 3-hydroxyl group of shikimic acid using ATP as a cosubstrate.</text>
</comment>
<evidence type="ECO:0000313" key="13">
    <source>
        <dbReference type="Proteomes" id="UP000092932"/>
    </source>
</evidence>
<dbReference type="GO" id="GO:0008652">
    <property type="term" value="P:amino acid biosynthetic process"/>
    <property type="evidence" value="ECO:0007669"/>
    <property type="project" value="UniProtKB-KW"/>
</dbReference>
<reference evidence="12 13" key="1">
    <citation type="submission" date="2016-07" db="EMBL/GenBank/DDBJ databases">
        <title>Complete genome sequence of Altererythrobacter dongtanensis KCTC 22672, a type strain with esterase isolated from tidal flat.</title>
        <authorList>
            <person name="Cheng H."/>
            <person name="Wu Y.-H."/>
            <person name="Zhou P."/>
            <person name="Huo Y.-Y."/>
            <person name="Wang C.-S."/>
            <person name="Xu X.-W."/>
        </authorList>
    </citation>
    <scope>NUCLEOTIDE SEQUENCE [LARGE SCALE GENOMIC DNA]</scope>
    <source>
        <strain evidence="12 13">KCTC 22672</strain>
    </source>
</reference>
<keyword evidence="8 11" id="KW-0067">ATP-binding</keyword>
<evidence type="ECO:0000256" key="2">
    <source>
        <dbReference type="ARBA" id="ARBA00006997"/>
    </source>
</evidence>
<dbReference type="OrthoDB" id="9800332at2"/>
<keyword evidence="13" id="KW-1185">Reference proteome</keyword>
<comment type="cofactor">
    <cofactor evidence="11">
        <name>Mg(2+)</name>
        <dbReference type="ChEBI" id="CHEBI:18420"/>
    </cofactor>
    <text evidence="11">Binds 1 Mg(2+) ion per subunit.</text>
</comment>
<gene>
    <name evidence="11 12" type="primary">aroK</name>
    <name evidence="12" type="ORF">A6F68_01899</name>
</gene>
<dbReference type="GO" id="GO:0004765">
    <property type="term" value="F:shikimate kinase activity"/>
    <property type="evidence" value="ECO:0007669"/>
    <property type="project" value="UniProtKB-UniRule"/>
</dbReference>
<protein>
    <recommendedName>
        <fullName evidence="3 11">Shikimate kinase</fullName>
        <shortName evidence="11">SK</shortName>
        <ecNumber evidence="3 11">2.7.1.71</ecNumber>
    </recommendedName>
</protein>
<dbReference type="EMBL" id="CP016591">
    <property type="protein sequence ID" value="ANY20409.1"/>
    <property type="molecule type" value="Genomic_DNA"/>
</dbReference>
<dbReference type="PANTHER" id="PTHR21087:SF16">
    <property type="entry name" value="SHIKIMATE KINASE 1, CHLOROPLASTIC"/>
    <property type="match status" value="1"/>
</dbReference>
<keyword evidence="11" id="KW-0460">Magnesium</keyword>
<feature type="binding site" evidence="11">
    <location>
        <position position="137"/>
    </location>
    <ligand>
        <name>ATP</name>
        <dbReference type="ChEBI" id="CHEBI:30616"/>
    </ligand>
</feature>
<keyword evidence="11" id="KW-0479">Metal-binding</keyword>
<dbReference type="STRING" id="692370.A6F68_01899"/>
<evidence type="ECO:0000256" key="9">
    <source>
        <dbReference type="ARBA" id="ARBA00023141"/>
    </source>
</evidence>
<comment type="similarity">
    <text evidence="2 11">Belongs to the shikimate kinase family.</text>
</comment>
<dbReference type="EC" id="2.7.1.71" evidence="3 11"/>
<evidence type="ECO:0000256" key="5">
    <source>
        <dbReference type="ARBA" id="ARBA00022679"/>
    </source>
</evidence>
<dbReference type="RefSeq" id="WP_067679061.1">
    <property type="nucleotide sequence ID" value="NZ_CP016591.1"/>
</dbReference>
<dbReference type="GO" id="GO:0009073">
    <property type="term" value="P:aromatic amino acid family biosynthetic process"/>
    <property type="evidence" value="ECO:0007669"/>
    <property type="project" value="UniProtKB-KW"/>
</dbReference>
<evidence type="ECO:0000256" key="1">
    <source>
        <dbReference type="ARBA" id="ARBA00004842"/>
    </source>
</evidence>
<dbReference type="HAMAP" id="MF_00109">
    <property type="entry name" value="Shikimate_kinase"/>
    <property type="match status" value="1"/>
</dbReference>
<comment type="subcellular location">
    <subcellularLocation>
        <location evidence="11">Cytoplasm</location>
    </subcellularLocation>
</comment>
<feature type="binding site" evidence="11">
    <location>
        <position position="156"/>
    </location>
    <ligand>
        <name>substrate</name>
    </ligand>
</feature>
<name>A0A1B2AE30_9SPHN</name>
<organism evidence="12 13">
    <name type="scientific">Tsuneonella dongtanensis</name>
    <dbReference type="NCBI Taxonomy" id="692370"/>
    <lineage>
        <taxon>Bacteria</taxon>
        <taxon>Pseudomonadati</taxon>
        <taxon>Pseudomonadota</taxon>
        <taxon>Alphaproteobacteria</taxon>
        <taxon>Sphingomonadales</taxon>
        <taxon>Erythrobacteraceae</taxon>
        <taxon>Tsuneonella</taxon>
    </lineage>
</organism>
<dbReference type="Proteomes" id="UP000092932">
    <property type="component" value="Chromosome"/>
</dbReference>
<evidence type="ECO:0000256" key="7">
    <source>
        <dbReference type="ARBA" id="ARBA00022777"/>
    </source>
</evidence>
<dbReference type="GO" id="GO:0005829">
    <property type="term" value="C:cytosol"/>
    <property type="evidence" value="ECO:0007669"/>
    <property type="project" value="TreeGrafter"/>
</dbReference>
<evidence type="ECO:0000313" key="12">
    <source>
        <dbReference type="EMBL" id="ANY20409.1"/>
    </source>
</evidence>
<proteinExistence type="inferred from homology"/>
<evidence type="ECO:0000256" key="10">
    <source>
        <dbReference type="ARBA" id="ARBA00048567"/>
    </source>
</evidence>
<dbReference type="UniPathway" id="UPA00053">
    <property type="reaction ID" value="UER00088"/>
</dbReference>
<feature type="binding site" evidence="11">
    <location>
        <position position="35"/>
    </location>
    <ligand>
        <name>Mg(2+)</name>
        <dbReference type="ChEBI" id="CHEBI:18420"/>
    </ligand>
</feature>
<dbReference type="PRINTS" id="PR01100">
    <property type="entry name" value="SHIKIMTKNASE"/>
</dbReference>
<keyword evidence="11" id="KW-0963">Cytoplasm</keyword>
<dbReference type="GO" id="GO:0005524">
    <property type="term" value="F:ATP binding"/>
    <property type="evidence" value="ECO:0007669"/>
    <property type="project" value="UniProtKB-UniRule"/>
</dbReference>
<feature type="binding site" evidence="11">
    <location>
        <position position="77"/>
    </location>
    <ligand>
        <name>substrate</name>
    </ligand>
</feature>
<dbReference type="KEGG" id="ado:A6F68_01899"/>
<sequence length="189" mass="20521">MHSASPSLSDAEIGAIAARIDRPVVLVGLMGVGKSTVGRKLATLLGTDFVDADEAIAEAAAMSIPEIFERFGETHFRDGERRVIARLIEESHGVIATGGGAFVNDETRALLLDRAIVVWIDCDVPTLVERTARRDNRPLLKGGDPEEILTRLHRERSPLYAEAPIHVTSKANPHMATALQIIEAIDAWL</sequence>
<dbReference type="InterPro" id="IPR000623">
    <property type="entry name" value="Shikimate_kinase/TSH1"/>
</dbReference>
<dbReference type="AlphaFoldDB" id="A0A1B2AE30"/>
<dbReference type="NCBIfam" id="NF010552">
    <property type="entry name" value="PRK13946.1"/>
    <property type="match status" value="1"/>
</dbReference>